<dbReference type="Proteomes" id="UP000053841">
    <property type="component" value="Unassembled WGS sequence"/>
</dbReference>
<dbReference type="KEGG" id="bze:COCCADRAFT_97151"/>
<dbReference type="AlphaFoldDB" id="W6YBW3"/>
<sequence length="54" mass="6026">MPQIVKLLSCRRRSFLERNSQAIVAVEKSRKGSALFVVQCAEPVHVVPGSGYWP</sequence>
<proteinExistence type="predicted"/>
<keyword evidence="2" id="KW-1185">Reference proteome</keyword>
<dbReference type="EMBL" id="KI964619">
    <property type="protein sequence ID" value="EUC32999.1"/>
    <property type="molecule type" value="Genomic_DNA"/>
</dbReference>
<organism evidence="1 2">
    <name type="scientific">Cochliobolus carbonum (strain 26-R-13)</name>
    <name type="common">Maize leaf spot fungus</name>
    <name type="synonym">Bipolaris zeicola</name>
    <dbReference type="NCBI Taxonomy" id="930089"/>
    <lineage>
        <taxon>Eukaryota</taxon>
        <taxon>Fungi</taxon>
        <taxon>Dikarya</taxon>
        <taxon>Ascomycota</taxon>
        <taxon>Pezizomycotina</taxon>
        <taxon>Dothideomycetes</taxon>
        <taxon>Pleosporomycetidae</taxon>
        <taxon>Pleosporales</taxon>
        <taxon>Pleosporineae</taxon>
        <taxon>Pleosporaceae</taxon>
        <taxon>Bipolaris</taxon>
    </lineage>
</organism>
<name>W6YBW3_COCC2</name>
<protein>
    <submittedName>
        <fullName evidence="1">Uncharacterized protein</fullName>
    </submittedName>
</protein>
<dbReference type="GeneID" id="19154319"/>
<gene>
    <name evidence="1" type="ORF">COCCADRAFT_97151</name>
</gene>
<evidence type="ECO:0000313" key="2">
    <source>
        <dbReference type="Proteomes" id="UP000053841"/>
    </source>
</evidence>
<evidence type="ECO:0000313" key="1">
    <source>
        <dbReference type="EMBL" id="EUC32999.1"/>
    </source>
</evidence>
<dbReference type="HOGENOM" id="CLU_3050009_0_0_1"/>
<accession>W6YBW3</accession>
<reference evidence="1 2" key="1">
    <citation type="journal article" date="2013" name="PLoS Genet.">
        <title>Comparative genome structure, secondary metabolite, and effector coding capacity across Cochliobolus pathogens.</title>
        <authorList>
            <person name="Condon B.J."/>
            <person name="Leng Y."/>
            <person name="Wu D."/>
            <person name="Bushley K.E."/>
            <person name="Ohm R.A."/>
            <person name="Otillar R."/>
            <person name="Martin J."/>
            <person name="Schackwitz W."/>
            <person name="Grimwood J."/>
            <person name="MohdZainudin N."/>
            <person name="Xue C."/>
            <person name="Wang R."/>
            <person name="Manning V.A."/>
            <person name="Dhillon B."/>
            <person name="Tu Z.J."/>
            <person name="Steffenson B.J."/>
            <person name="Salamov A."/>
            <person name="Sun H."/>
            <person name="Lowry S."/>
            <person name="LaButti K."/>
            <person name="Han J."/>
            <person name="Copeland A."/>
            <person name="Lindquist E."/>
            <person name="Barry K."/>
            <person name="Schmutz J."/>
            <person name="Baker S.E."/>
            <person name="Ciuffetti L.M."/>
            <person name="Grigoriev I.V."/>
            <person name="Zhong S."/>
            <person name="Turgeon B.G."/>
        </authorList>
    </citation>
    <scope>NUCLEOTIDE SEQUENCE [LARGE SCALE GENOMIC DNA]</scope>
    <source>
        <strain evidence="1 2">26-R-13</strain>
    </source>
</reference>
<dbReference type="RefSeq" id="XP_007712681.1">
    <property type="nucleotide sequence ID" value="XM_007714491.1"/>
</dbReference>